<feature type="transmembrane region" description="Helical" evidence="1">
    <location>
        <begin position="41"/>
        <end position="63"/>
    </location>
</feature>
<dbReference type="EMBL" id="CAJHIA010000019">
    <property type="protein sequence ID" value="CAD6446273.1"/>
    <property type="molecule type" value="Genomic_DNA"/>
</dbReference>
<comment type="caution">
    <text evidence="2">The sequence shown here is derived from an EMBL/GenBank/DDBJ whole genome shotgun (WGS) entry which is preliminary data.</text>
</comment>
<evidence type="ECO:0000313" key="2">
    <source>
        <dbReference type="EMBL" id="CAD6446273.1"/>
    </source>
</evidence>
<dbReference type="Proteomes" id="UP000624404">
    <property type="component" value="Unassembled WGS sequence"/>
</dbReference>
<keyword evidence="1" id="KW-1133">Transmembrane helix</keyword>
<accession>A0A8H2VYD9</accession>
<proteinExistence type="predicted"/>
<feature type="transmembrane region" description="Helical" evidence="1">
    <location>
        <begin position="75"/>
        <end position="94"/>
    </location>
</feature>
<dbReference type="AlphaFoldDB" id="A0A8H2VYD9"/>
<organism evidence="2 3">
    <name type="scientific">Sclerotinia trifoliorum</name>
    <dbReference type="NCBI Taxonomy" id="28548"/>
    <lineage>
        <taxon>Eukaryota</taxon>
        <taxon>Fungi</taxon>
        <taxon>Dikarya</taxon>
        <taxon>Ascomycota</taxon>
        <taxon>Pezizomycotina</taxon>
        <taxon>Leotiomycetes</taxon>
        <taxon>Helotiales</taxon>
        <taxon>Sclerotiniaceae</taxon>
        <taxon>Sclerotinia</taxon>
    </lineage>
</organism>
<evidence type="ECO:0000313" key="3">
    <source>
        <dbReference type="Proteomes" id="UP000624404"/>
    </source>
</evidence>
<protein>
    <submittedName>
        <fullName evidence="2">778f2347-d0fd-4bb5-83b5-99eb3f8e23e7</fullName>
    </submittedName>
</protein>
<keyword evidence="3" id="KW-1185">Reference proteome</keyword>
<keyword evidence="1" id="KW-0812">Transmembrane</keyword>
<sequence>MHENYNQLFQREMHGIYTLSLSPFWTITSQPPENPAQDHRLYLGNQVFSAIPLPAVFLVIFAFEEKYDHGALRTVRLYTYIWSLAGLYGFTKVANLTSGLLVSR</sequence>
<keyword evidence="1" id="KW-0472">Membrane</keyword>
<reference evidence="2" key="1">
    <citation type="submission" date="2020-10" db="EMBL/GenBank/DDBJ databases">
        <authorList>
            <person name="Kusch S."/>
        </authorList>
    </citation>
    <scope>NUCLEOTIDE SEQUENCE</scope>
    <source>
        <strain evidence="2">SwB9</strain>
    </source>
</reference>
<name>A0A8H2VYD9_9HELO</name>
<gene>
    <name evidence="2" type="ORF">SCLTRI_LOCUS6065</name>
</gene>
<evidence type="ECO:0000256" key="1">
    <source>
        <dbReference type="SAM" id="Phobius"/>
    </source>
</evidence>